<evidence type="ECO:0000313" key="3">
    <source>
        <dbReference type="Proteomes" id="UP000828390"/>
    </source>
</evidence>
<dbReference type="InterPro" id="IPR007523">
    <property type="entry name" value="NDUFAF3/AAMDC"/>
</dbReference>
<organism evidence="2 3">
    <name type="scientific">Dreissena polymorpha</name>
    <name type="common">Zebra mussel</name>
    <name type="synonym">Mytilus polymorpha</name>
    <dbReference type="NCBI Taxonomy" id="45954"/>
    <lineage>
        <taxon>Eukaryota</taxon>
        <taxon>Metazoa</taxon>
        <taxon>Spiralia</taxon>
        <taxon>Lophotrochozoa</taxon>
        <taxon>Mollusca</taxon>
        <taxon>Bivalvia</taxon>
        <taxon>Autobranchia</taxon>
        <taxon>Heteroconchia</taxon>
        <taxon>Euheterodonta</taxon>
        <taxon>Imparidentia</taxon>
        <taxon>Neoheterodontei</taxon>
        <taxon>Myida</taxon>
        <taxon>Dreissenoidea</taxon>
        <taxon>Dreissenidae</taxon>
        <taxon>Dreissena</taxon>
    </lineage>
</organism>
<proteinExistence type="predicted"/>
<dbReference type="InterPro" id="IPR036748">
    <property type="entry name" value="MTH938-like_sf"/>
</dbReference>
<reference evidence="2" key="2">
    <citation type="submission" date="2020-11" db="EMBL/GenBank/DDBJ databases">
        <authorList>
            <person name="McCartney M.A."/>
            <person name="Auch B."/>
            <person name="Kono T."/>
            <person name="Mallez S."/>
            <person name="Becker A."/>
            <person name="Gohl D.M."/>
            <person name="Silverstein K.A.T."/>
            <person name="Koren S."/>
            <person name="Bechman K.B."/>
            <person name="Herman A."/>
            <person name="Abrahante J.E."/>
            <person name="Garbe J."/>
        </authorList>
    </citation>
    <scope>NUCLEOTIDE SEQUENCE</scope>
    <source>
        <strain evidence="2">Duluth1</strain>
        <tissue evidence="2">Whole animal</tissue>
    </source>
</reference>
<name>A0A9D4NFI5_DREPO</name>
<dbReference type="GO" id="GO:0032981">
    <property type="term" value="P:mitochondrial respiratory chain complex I assembly"/>
    <property type="evidence" value="ECO:0007669"/>
    <property type="project" value="TreeGrafter"/>
</dbReference>
<dbReference type="Gene3D" id="3.40.1230.10">
    <property type="entry name" value="MTH938-like"/>
    <property type="match status" value="1"/>
</dbReference>
<dbReference type="SUPFAM" id="SSF64076">
    <property type="entry name" value="MTH938-like"/>
    <property type="match status" value="1"/>
</dbReference>
<evidence type="ECO:0008006" key="4">
    <source>
        <dbReference type="Google" id="ProtNLM"/>
    </source>
</evidence>
<evidence type="ECO:0000313" key="2">
    <source>
        <dbReference type="EMBL" id="KAH3893381.1"/>
    </source>
</evidence>
<dbReference type="EMBL" id="JAIWYP010000001">
    <property type="protein sequence ID" value="KAH3893381.1"/>
    <property type="molecule type" value="Genomic_DNA"/>
</dbReference>
<dbReference type="OrthoDB" id="20681at2759"/>
<reference evidence="2" key="1">
    <citation type="journal article" date="2019" name="bioRxiv">
        <title>The Genome of the Zebra Mussel, Dreissena polymorpha: A Resource for Invasive Species Research.</title>
        <authorList>
            <person name="McCartney M.A."/>
            <person name="Auch B."/>
            <person name="Kono T."/>
            <person name="Mallez S."/>
            <person name="Zhang Y."/>
            <person name="Obille A."/>
            <person name="Becker A."/>
            <person name="Abrahante J.E."/>
            <person name="Garbe J."/>
            <person name="Badalamenti J.P."/>
            <person name="Herman A."/>
            <person name="Mangelson H."/>
            <person name="Liachko I."/>
            <person name="Sullivan S."/>
            <person name="Sone E.D."/>
            <person name="Koren S."/>
            <person name="Silverstein K.A.T."/>
            <person name="Beckman K.B."/>
            <person name="Gohl D.M."/>
        </authorList>
    </citation>
    <scope>NUCLEOTIDE SEQUENCE</scope>
    <source>
        <strain evidence="2">Duluth1</strain>
        <tissue evidence="2">Whole animal</tissue>
    </source>
</reference>
<feature type="region of interest" description="Disordered" evidence="1">
    <location>
        <begin position="232"/>
        <end position="330"/>
    </location>
</feature>
<dbReference type="PANTHER" id="PTHR21192:SF2">
    <property type="entry name" value="NADH DEHYDROGENASE [UBIQUINONE] 1 ALPHA SUBCOMPLEX ASSEMBLY FACTOR 3"/>
    <property type="match status" value="1"/>
</dbReference>
<dbReference type="PANTHER" id="PTHR21192">
    <property type="entry name" value="NUCLEAR PROTEIN E3-3"/>
    <property type="match status" value="1"/>
</dbReference>
<comment type="caution">
    <text evidence="2">The sequence shown here is derived from an EMBL/GenBank/DDBJ whole genome shotgun (WGS) entry which is preliminary data.</text>
</comment>
<sequence>MTARGLRAGFRLFLNKRDTFRSISTQSHPLAKDQDKVQGSKMRQMEKEMDPEIGATISDKGTTWSMLSQMKEPRVIISKVSPYGFTLASDITLNGPCVFLPQYCFSWKVKNIDDINEASLSFFAMLEPKPENLIIGTGLGRQKLSADVIKFLKDHKISYEVHPTEVAIATFNFQVADNRWVMAALIPPEPLKRPKDLTGFVRQRMETHLDAVSSLPEHENYDDSELFFQPSEKKKDREAIGTQDPGSVDVPSSTQAVTVPYRQGQRSPLGGGISYGNVTIEGQEAEKSMQSDSQNRMVTADAKSRTGKSDERMKDSEDKSSDSNDGKNKS</sequence>
<dbReference type="Proteomes" id="UP000828390">
    <property type="component" value="Unassembled WGS sequence"/>
</dbReference>
<dbReference type="GO" id="GO:0005743">
    <property type="term" value="C:mitochondrial inner membrane"/>
    <property type="evidence" value="ECO:0007669"/>
    <property type="project" value="TreeGrafter"/>
</dbReference>
<protein>
    <recommendedName>
        <fullName evidence="4">NADH dehydrogenase [ubiquinone] 1 alpha subcomplex assembly factor 3</fullName>
    </recommendedName>
</protein>
<evidence type="ECO:0000256" key="1">
    <source>
        <dbReference type="SAM" id="MobiDB-lite"/>
    </source>
</evidence>
<gene>
    <name evidence="2" type="ORF">DPMN_017528</name>
</gene>
<dbReference type="AlphaFoldDB" id="A0A9D4NFI5"/>
<accession>A0A9D4NFI5</accession>
<keyword evidence="3" id="KW-1185">Reference proteome</keyword>
<feature type="compositionally biased region" description="Basic and acidic residues" evidence="1">
    <location>
        <begin position="302"/>
        <end position="330"/>
    </location>
</feature>
<dbReference type="Pfam" id="PF04430">
    <property type="entry name" value="DUF498"/>
    <property type="match status" value="1"/>
</dbReference>